<sequence>MAEPLGHGDGPESRWRLSKCTSEHRISITGLRSSPGTTQPPPRQKLTDRRESAK</sequence>
<dbReference type="EMBL" id="MN234227">
    <property type="protein sequence ID" value="QFG14238.1"/>
    <property type="molecule type" value="Genomic_DNA"/>
</dbReference>
<evidence type="ECO:0000313" key="3">
    <source>
        <dbReference type="Proteomes" id="UP000326349"/>
    </source>
</evidence>
<evidence type="ECO:0000313" key="2">
    <source>
        <dbReference type="EMBL" id="QFG14238.1"/>
    </source>
</evidence>
<proteinExistence type="predicted"/>
<gene>
    <name evidence="2" type="primary">56</name>
    <name evidence="2" type="ORF">SEA_GIUSEPPE_56</name>
</gene>
<organism evidence="2 3">
    <name type="scientific">Mycobacterium phage Giuseppe</name>
    <dbReference type="NCBI Taxonomy" id="2599864"/>
    <lineage>
        <taxon>Viruses</taxon>
        <taxon>Duplodnaviria</taxon>
        <taxon>Heunggongvirae</taxon>
        <taxon>Uroviricota</taxon>
        <taxon>Caudoviricetes</taxon>
        <taxon>Dclasvirinae</taxon>
        <taxon>Plotvirus</taxon>
        <taxon>Plotvirus plot</taxon>
    </lineage>
</organism>
<evidence type="ECO:0000256" key="1">
    <source>
        <dbReference type="SAM" id="MobiDB-lite"/>
    </source>
</evidence>
<feature type="compositionally biased region" description="Basic and acidic residues" evidence="1">
    <location>
        <begin position="45"/>
        <end position="54"/>
    </location>
</feature>
<dbReference type="Proteomes" id="UP000326349">
    <property type="component" value="Segment"/>
</dbReference>
<name>A0A5J6TV62_9CAUD</name>
<feature type="region of interest" description="Disordered" evidence="1">
    <location>
        <begin position="26"/>
        <end position="54"/>
    </location>
</feature>
<protein>
    <submittedName>
        <fullName evidence="2">Uncharacterized protein</fullName>
    </submittedName>
</protein>
<reference evidence="2 3" key="1">
    <citation type="submission" date="2019-07" db="EMBL/GenBank/DDBJ databases">
        <authorList>
            <person name="Manzi A.J."/>
            <person name="Mccarthy T.R."/>
            <person name="Somershoe M.S."/>
            <person name="Blackley J.R."/>
            <person name="Copes V.D."/>
            <person name="Givvines L.C."/>
            <person name="Majewski W.R."/>
            <person name="Marino M.C."/>
            <person name="Conrad P.V."/>
            <person name="Patil S.M."/>
            <person name="Vlahovic A.L."/>
            <person name="Varano A.M."/>
            <person name="Pivonka A.E."/>
            <person name="Fryczynski T.J."/>
            <person name="Dunn M.A."/>
            <person name="Binder E.C."/>
            <person name="Merlino C.O."/>
            <person name="Costello E."/>
            <person name="Lee-Soety J.Y."/>
            <person name="Washington J.M."/>
            <person name="Garlena R.A."/>
            <person name="Russell D.A."/>
            <person name="Pope W.H."/>
            <person name="Jacobs-Sera D."/>
            <person name="Hatfull G.F."/>
        </authorList>
    </citation>
    <scope>NUCLEOTIDE SEQUENCE [LARGE SCALE GENOMIC DNA]</scope>
</reference>
<accession>A0A5J6TV62</accession>